<evidence type="ECO:0000256" key="2">
    <source>
        <dbReference type="ARBA" id="ARBA00022723"/>
    </source>
</evidence>
<dbReference type="SMART" id="SM00066">
    <property type="entry name" value="GAL4"/>
    <property type="match status" value="1"/>
</dbReference>
<evidence type="ECO:0000256" key="3">
    <source>
        <dbReference type="ARBA" id="ARBA00022833"/>
    </source>
</evidence>
<feature type="region of interest" description="Disordered" evidence="8">
    <location>
        <begin position="14"/>
        <end position="64"/>
    </location>
</feature>
<dbReference type="PANTHER" id="PTHR31845:SF21">
    <property type="entry name" value="REGULATORY PROTEIN LEU3"/>
    <property type="match status" value="1"/>
</dbReference>
<evidence type="ECO:0000313" key="10">
    <source>
        <dbReference type="EMBL" id="RDW86156.1"/>
    </source>
</evidence>
<keyword evidence="11" id="KW-1185">Reference proteome</keyword>
<dbReference type="GO" id="GO:0000976">
    <property type="term" value="F:transcription cis-regulatory region binding"/>
    <property type="evidence" value="ECO:0007669"/>
    <property type="project" value="TreeGrafter"/>
</dbReference>
<dbReference type="FunFam" id="4.10.240.10:FF:000003">
    <property type="entry name" value="C6 transcription factor (Leu3)"/>
    <property type="match status" value="1"/>
</dbReference>
<organism evidence="10 11">
    <name type="scientific">Aspergillus mulundensis</name>
    <dbReference type="NCBI Taxonomy" id="1810919"/>
    <lineage>
        <taxon>Eukaryota</taxon>
        <taxon>Fungi</taxon>
        <taxon>Dikarya</taxon>
        <taxon>Ascomycota</taxon>
        <taxon>Pezizomycotina</taxon>
        <taxon>Eurotiomycetes</taxon>
        <taxon>Eurotiomycetidae</taxon>
        <taxon>Eurotiales</taxon>
        <taxon>Aspergillaceae</taxon>
        <taxon>Aspergillus</taxon>
        <taxon>Aspergillus subgen. Nidulantes</taxon>
    </lineage>
</organism>
<evidence type="ECO:0000256" key="6">
    <source>
        <dbReference type="ARBA" id="ARBA00023163"/>
    </source>
</evidence>
<evidence type="ECO:0000256" key="4">
    <source>
        <dbReference type="ARBA" id="ARBA00023015"/>
    </source>
</evidence>
<dbReference type="InterPro" id="IPR051089">
    <property type="entry name" value="prtT"/>
</dbReference>
<dbReference type="SUPFAM" id="SSF57701">
    <property type="entry name" value="Zn2/Cys6 DNA-binding domain"/>
    <property type="match status" value="1"/>
</dbReference>
<dbReference type="InterPro" id="IPR001138">
    <property type="entry name" value="Zn2Cys6_DnaBD"/>
</dbReference>
<dbReference type="GeneID" id="38113168"/>
<keyword evidence="2" id="KW-0479">Metal-binding</keyword>
<comment type="subcellular location">
    <subcellularLocation>
        <location evidence="1">Nucleus</location>
    </subcellularLocation>
</comment>
<feature type="domain" description="Zn(2)-C6 fungal-type" evidence="9">
    <location>
        <begin position="72"/>
        <end position="105"/>
    </location>
</feature>
<dbReference type="GO" id="GO:0008270">
    <property type="term" value="F:zinc ion binding"/>
    <property type="evidence" value="ECO:0007669"/>
    <property type="project" value="InterPro"/>
</dbReference>
<dbReference type="CDD" id="cd00067">
    <property type="entry name" value="GAL4"/>
    <property type="match status" value="1"/>
</dbReference>
<keyword evidence="3" id="KW-0862">Zinc</keyword>
<protein>
    <recommendedName>
        <fullName evidence="9">Zn(2)-C6 fungal-type domain-containing protein</fullName>
    </recommendedName>
</protein>
<dbReference type="STRING" id="1810919.A0A3D8SIP1"/>
<dbReference type="PROSITE" id="PS00463">
    <property type="entry name" value="ZN2_CY6_FUNGAL_1"/>
    <property type="match status" value="1"/>
</dbReference>
<keyword evidence="7" id="KW-0539">Nucleus</keyword>
<dbReference type="GO" id="GO:0001216">
    <property type="term" value="F:DNA-binding transcription activator activity"/>
    <property type="evidence" value="ECO:0007669"/>
    <property type="project" value="UniProtKB-ARBA"/>
</dbReference>
<dbReference type="RefSeq" id="XP_026605680.1">
    <property type="nucleotide sequence ID" value="XM_026744814.1"/>
</dbReference>
<keyword evidence="6" id="KW-0804">Transcription</keyword>
<dbReference type="PANTHER" id="PTHR31845">
    <property type="entry name" value="FINGER DOMAIN PROTEIN, PUTATIVE-RELATED"/>
    <property type="match status" value="1"/>
</dbReference>
<dbReference type="EMBL" id="PVWQ01000003">
    <property type="protein sequence ID" value="RDW86156.1"/>
    <property type="molecule type" value="Genomic_DNA"/>
</dbReference>
<dbReference type="GO" id="GO:0000981">
    <property type="term" value="F:DNA-binding transcription factor activity, RNA polymerase II-specific"/>
    <property type="evidence" value="ECO:0007669"/>
    <property type="project" value="InterPro"/>
</dbReference>
<dbReference type="InterPro" id="IPR036864">
    <property type="entry name" value="Zn2-C6_fun-type_DNA-bd_sf"/>
</dbReference>
<dbReference type="PROSITE" id="PS50048">
    <property type="entry name" value="ZN2_CY6_FUNGAL_2"/>
    <property type="match status" value="1"/>
</dbReference>
<evidence type="ECO:0000313" key="11">
    <source>
        <dbReference type="Proteomes" id="UP000256690"/>
    </source>
</evidence>
<evidence type="ECO:0000256" key="5">
    <source>
        <dbReference type="ARBA" id="ARBA00023125"/>
    </source>
</evidence>
<reference evidence="10 11" key="1">
    <citation type="journal article" date="2018" name="IMA Fungus">
        <title>IMA Genome-F 9: Draft genome sequence of Annulohypoxylon stygium, Aspergillus mulundensis, Berkeleyomyces basicola (syn. Thielaviopsis basicola), Ceratocystis smalleyi, two Cercospora beticola strains, Coleophoma cylindrospora, Fusarium fracticaudum, Phialophora cf. hyalina, and Morchella septimelata.</title>
        <authorList>
            <person name="Wingfield B.D."/>
            <person name="Bills G.F."/>
            <person name="Dong Y."/>
            <person name="Huang W."/>
            <person name="Nel W.J."/>
            <person name="Swalarsk-Parry B.S."/>
            <person name="Vaghefi N."/>
            <person name="Wilken P.M."/>
            <person name="An Z."/>
            <person name="de Beer Z.W."/>
            <person name="De Vos L."/>
            <person name="Chen L."/>
            <person name="Duong T.A."/>
            <person name="Gao Y."/>
            <person name="Hammerbacher A."/>
            <person name="Kikkert J.R."/>
            <person name="Li Y."/>
            <person name="Li H."/>
            <person name="Li K."/>
            <person name="Li Q."/>
            <person name="Liu X."/>
            <person name="Ma X."/>
            <person name="Naidoo K."/>
            <person name="Pethybridge S.J."/>
            <person name="Sun J."/>
            <person name="Steenkamp E.T."/>
            <person name="van der Nest M.A."/>
            <person name="van Wyk S."/>
            <person name="Wingfield M.J."/>
            <person name="Xiong C."/>
            <person name="Yue Q."/>
            <person name="Zhang X."/>
        </authorList>
    </citation>
    <scope>NUCLEOTIDE SEQUENCE [LARGE SCALE GENOMIC DNA]</scope>
    <source>
        <strain evidence="10 11">DSM 5745</strain>
    </source>
</reference>
<feature type="compositionally biased region" description="Polar residues" evidence="8">
    <location>
        <begin position="24"/>
        <end position="33"/>
    </location>
</feature>
<sequence>MDLEYRGILAQNGFPPHANLITPPATSTDSRNNPRLPRPLAGFDFSARSSEPGDMEKAPPVTGKRRGGCRKACNECRQQKLRCDIVQTPADACSRCLRLHIECKVEPSFKRISKRKRNAEMEREIADLRQRLSSDGGHVHTAEARVIDKVSQSPEDIYYGPEPASVSRGRTLSAKLEPQTLATPLTMHSDGSMLSQDDAAWRLEDVSLSRQRITRLFDQYVVPAQ</sequence>
<dbReference type="Proteomes" id="UP000256690">
    <property type="component" value="Unassembled WGS sequence"/>
</dbReference>
<keyword evidence="4" id="KW-0805">Transcription regulation</keyword>
<dbReference type="Pfam" id="PF00172">
    <property type="entry name" value="Zn_clus"/>
    <property type="match status" value="1"/>
</dbReference>
<name>A0A3D8SIP1_9EURO</name>
<evidence type="ECO:0000256" key="7">
    <source>
        <dbReference type="ARBA" id="ARBA00023242"/>
    </source>
</evidence>
<proteinExistence type="predicted"/>
<keyword evidence="5" id="KW-0238">DNA-binding</keyword>
<dbReference type="OrthoDB" id="4526556at2759"/>
<dbReference type="Gene3D" id="4.10.240.10">
    <property type="entry name" value="Zn(2)-C6 fungal-type DNA-binding domain"/>
    <property type="match status" value="1"/>
</dbReference>
<dbReference type="GO" id="GO:0005634">
    <property type="term" value="C:nucleus"/>
    <property type="evidence" value="ECO:0007669"/>
    <property type="project" value="UniProtKB-SubCell"/>
</dbReference>
<evidence type="ECO:0000256" key="8">
    <source>
        <dbReference type="SAM" id="MobiDB-lite"/>
    </source>
</evidence>
<dbReference type="AlphaFoldDB" id="A0A3D8SIP1"/>
<evidence type="ECO:0000259" key="9">
    <source>
        <dbReference type="PROSITE" id="PS50048"/>
    </source>
</evidence>
<comment type="caution">
    <text evidence="10">The sequence shown here is derived from an EMBL/GenBank/DDBJ whole genome shotgun (WGS) entry which is preliminary data.</text>
</comment>
<accession>A0A3D8SIP1</accession>
<gene>
    <name evidence="10" type="ORF">DSM5745_02798</name>
</gene>
<evidence type="ECO:0000256" key="1">
    <source>
        <dbReference type="ARBA" id="ARBA00004123"/>
    </source>
</evidence>